<protein>
    <submittedName>
        <fullName evidence="3">Alkaline phosphatase</fullName>
    </submittedName>
</protein>
<organism evidence="3 4">
    <name type="scientific">Pelagerythrobacter marinus</name>
    <dbReference type="NCBI Taxonomy" id="538382"/>
    <lineage>
        <taxon>Bacteria</taxon>
        <taxon>Pseudomonadati</taxon>
        <taxon>Pseudomonadota</taxon>
        <taxon>Alphaproteobacteria</taxon>
        <taxon>Sphingomonadales</taxon>
        <taxon>Erythrobacteraceae</taxon>
        <taxon>Pelagerythrobacter</taxon>
    </lineage>
</organism>
<feature type="domain" description="Phospholipase D N-terminal" evidence="2">
    <location>
        <begin position="41"/>
        <end position="138"/>
    </location>
</feature>
<dbReference type="Pfam" id="PF09423">
    <property type="entry name" value="PhoD"/>
    <property type="match status" value="1"/>
</dbReference>
<sequence length="514" mass="56927">MSAFILDRRAAVGAMLSFGLLSGCASATGRRHFFSRDPFGLGVAAGDPAPDGFVIWTRLAPDPMADDGGMPAFAIPLGWELAADPQFRTIVQSGTAEALPDNAHAVHVELAGLRPHRPYWYRFHAPGGAVSEIGCARTLPPPGAQVERIRIASVGCQDYESGFYTAFAHLAREEAIDAVFHYGDYIYEFGRRAKNPLRRHVGPETMTLADYRRRYAQYKADPDLRAAHAAAAFIPSFDDHEVDDNWAARHGKDGDPLRFAARKAAALKAWYEHMPVRAALRPGTATRYFRRFDFGDLVRMHVLDTRSHRSDQLCEPRRDGCRPAYDPARTMLGDGQERWLGNGLSGGSRWNFIAQQVQMMPFDVRRDGAQQAVRSTDNWNGYPHARQRIIDLIAQRRLTNVVVGSGDMHQHVVGSIPRNPDDPESPAIASEFLASSISSGGSGSPRHSFQQDALRHNPNVALLANQRGYQVYDVSRAHWNASIAVIDQVDHPGGRKTDLARFVVEHERPGPLRA</sequence>
<evidence type="ECO:0000259" key="1">
    <source>
        <dbReference type="Pfam" id="PF09423"/>
    </source>
</evidence>
<dbReference type="Pfam" id="PF16655">
    <property type="entry name" value="PhoD_N"/>
    <property type="match status" value="1"/>
</dbReference>
<dbReference type="EMBL" id="WTYO01000001">
    <property type="protein sequence ID" value="MXO67548.1"/>
    <property type="molecule type" value="Genomic_DNA"/>
</dbReference>
<reference evidence="3 4" key="1">
    <citation type="submission" date="2019-12" db="EMBL/GenBank/DDBJ databases">
        <title>Genomic-based taxomic classification of the family Erythrobacteraceae.</title>
        <authorList>
            <person name="Xu L."/>
        </authorList>
    </citation>
    <scope>NUCLEOTIDE SEQUENCE [LARGE SCALE GENOMIC DNA]</scope>
    <source>
        <strain evidence="3 4">H32</strain>
    </source>
</reference>
<dbReference type="Gene3D" id="2.60.40.380">
    <property type="entry name" value="Purple acid phosphatase-like, N-terminal"/>
    <property type="match status" value="1"/>
</dbReference>
<gene>
    <name evidence="3" type="ORF">GRI72_01720</name>
</gene>
<dbReference type="RefSeq" id="WP_160732195.1">
    <property type="nucleotide sequence ID" value="NZ_WTYO01000001.1"/>
</dbReference>
<name>A0ABW9UT23_9SPHN</name>
<evidence type="ECO:0000259" key="2">
    <source>
        <dbReference type="Pfam" id="PF16655"/>
    </source>
</evidence>
<dbReference type="InterPro" id="IPR018946">
    <property type="entry name" value="PhoD-like_MPP"/>
</dbReference>
<dbReference type="InterPro" id="IPR029052">
    <property type="entry name" value="Metallo-depent_PP-like"/>
</dbReference>
<keyword evidence="4" id="KW-1185">Reference proteome</keyword>
<proteinExistence type="predicted"/>
<dbReference type="InterPro" id="IPR032093">
    <property type="entry name" value="PhoD_N"/>
</dbReference>
<dbReference type="Proteomes" id="UP000444401">
    <property type="component" value="Unassembled WGS sequence"/>
</dbReference>
<dbReference type="Gene3D" id="3.60.21.70">
    <property type="entry name" value="PhoD-like phosphatase"/>
    <property type="match status" value="1"/>
</dbReference>
<dbReference type="CDD" id="cd07389">
    <property type="entry name" value="MPP_PhoD"/>
    <property type="match status" value="1"/>
</dbReference>
<dbReference type="PANTHER" id="PTHR43606">
    <property type="entry name" value="PHOSPHATASE, PUTATIVE (AFU_ORTHOLOGUE AFUA_6G08710)-RELATED"/>
    <property type="match status" value="1"/>
</dbReference>
<accession>A0ABW9UT23</accession>
<dbReference type="SUPFAM" id="SSF56300">
    <property type="entry name" value="Metallo-dependent phosphatases"/>
    <property type="match status" value="1"/>
</dbReference>
<dbReference type="PANTHER" id="PTHR43606:SF2">
    <property type="entry name" value="ALKALINE PHOSPHATASE FAMILY PROTEIN (AFU_ORTHOLOGUE AFUA_5G03860)"/>
    <property type="match status" value="1"/>
</dbReference>
<comment type="caution">
    <text evidence="3">The sequence shown here is derived from an EMBL/GenBank/DDBJ whole genome shotgun (WGS) entry which is preliminary data.</text>
</comment>
<dbReference type="InterPro" id="IPR038607">
    <property type="entry name" value="PhoD-like_sf"/>
</dbReference>
<evidence type="ECO:0000313" key="3">
    <source>
        <dbReference type="EMBL" id="MXO67548.1"/>
    </source>
</evidence>
<evidence type="ECO:0000313" key="4">
    <source>
        <dbReference type="Proteomes" id="UP000444401"/>
    </source>
</evidence>
<dbReference type="InterPro" id="IPR052900">
    <property type="entry name" value="Phospholipid_Metab_Enz"/>
</dbReference>
<feature type="domain" description="PhoD-like phosphatase metallophosphatase" evidence="1">
    <location>
        <begin position="152"/>
        <end position="482"/>
    </location>
</feature>